<proteinExistence type="predicted"/>
<comment type="caution">
    <text evidence="1">The sequence shown here is derived from an EMBL/GenBank/DDBJ whole genome shotgun (WGS) entry which is preliminary data.</text>
</comment>
<dbReference type="Proteomes" id="UP000178109">
    <property type="component" value="Unassembled WGS sequence"/>
</dbReference>
<evidence type="ECO:0000313" key="2">
    <source>
        <dbReference type="Proteomes" id="UP000178109"/>
    </source>
</evidence>
<reference evidence="1 2" key="1">
    <citation type="journal article" date="2016" name="Nat. Commun.">
        <title>Thousands of microbial genomes shed light on interconnected biogeochemical processes in an aquifer system.</title>
        <authorList>
            <person name="Anantharaman K."/>
            <person name="Brown C.T."/>
            <person name="Hug L.A."/>
            <person name="Sharon I."/>
            <person name="Castelle C.J."/>
            <person name="Probst A.J."/>
            <person name="Thomas B.C."/>
            <person name="Singh A."/>
            <person name="Wilkins M.J."/>
            <person name="Karaoz U."/>
            <person name="Brodie E.L."/>
            <person name="Williams K.H."/>
            <person name="Hubbard S.S."/>
            <person name="Banfield J.F."/>
        </authorList>
    </citation>
    <scope>NUCLEOTIDE SEQUENCE [LARGE SCALE GENOMIC DNA]</scope>
</reference>
<accession>A0A1G2BVG6</accession>
<gene>
    <name evidence="1" type="ORF">A3H70_03570</name>
</gene>
<evidence type="ECO:0000313" key="1">
    <source>
        <dbReference type="EMBL" id="OGY92290.1"/>
    </source>
</evidence>
<name>A0A1G2BVG6_9BACT</name>
<dbReference type="AlphaFoldDB" id="A0A1G2BVG6"/>
<protein>
    <submittedName>
        <fullName evidence="1">Uncharacterized protein</fullName>
    </submittedName>
</protein>
<organism evidence="1 2">
    <name type="scientific">Candidatus Komeilibacteria bacterium RIFCSPLOWO2_02_FULL_48_11</name>
    <dbReference type="NCBI Taxonomy" id="1798553"/>
    <lineage>
        <taxon>Bacteria</taxon>
        <taxon>Candidatus Komeiliibacteriota</taxon>
    </lineage>
</organism>
<dbReference type="EMBL" id="MHKO01000025">
    <property type="protein sequence ID" value="OGY92290.1"/>
    <property type="molecule type" value="Genomic_DNA"/>
</dbReference>
<sequence>MFLVWLYFFCLASKDGFPGQNRIFSNLLIHRFLLLLLLRRLHNVKKPEKQLKENPETGYAAVKMILAPARHSFSGGGM</sequence>